<organism evidence="2 3">
    <name type="scientific">Moraxella catarrhalis</name>
    <name type="common">Branhamella catarrhalis</name>
    <dbReference type="NCBI Taxonomy" id="480"/>
    <lineage>
        <taxon>Bacteria</taxon>
        <taxon>Pseudomonadati</taxon>
        <taxon>Pseudomonadota</taxon>
        <taxon>Gammaproteobacteria</taxon>
        <taxon>Moraxellales</taxon>
        <taxon>Moraxellaceae</taxon>
        <taxon>Moraxella</taxon>
    </lineage>
</organism>
<dbReference type="Proteomes" id="UP000078295">
    <property type="component" value="Unassembled WGS sequence"/>
</dbReference>
<feature type="transmembrane region" description="Helical" evidence="1">
    <location>
        <begin position="6"/>
        <end position="29"/>
    </location>
</feature>
<keyword evidence="1" id="KW-1133">Transmembrane helix</keyword>
<evidence type="ECO:0000256" key="1">
    <source>
        <dbReference type="SAM" id="Phobius"/>
    </source>
</evidence>
<comment type="caution">
    <text evidence="2">The sequence shown here is derived from an EMBL/GenBank/DDBJ whole genome shotgun (WGS) entry which is preliminary data.</text>
</comment>
<gene>
    <name evidence="2" type="ORF">AO370_1425</name>
</gene>
<evidence type="ECO:0000313" key="2">
    <source>
        <dbReference type="EMBL" id="OAV24479.1"/>
    </source>
</evidence>
<evidence type="ECO:0000313" key="3">
    <source>
        <dbReference type="Proteomes" id="UP000078295"/>
    </source>
</evidence>
<reference evidence="2 3" key="1">
    <citation type="journal article" date="2016" name="Genome Biol. Evol.">
        <title>Comparative Genomic Analyses of the Moraxella catarrhalis Serosensitive and Seroresistant Lineages Demonstrate Their Independent Evolution.</title>
        <authorList>
            <person name="Earl J.P."/>
            <person name="de Vries S.P."/>
            <person name="Ahmed A."/>
            <person name="Powell E."/>
            <person name="Schultz M.P."/>
            <person name="Hermans P.W."/>
            <person name="Hill D.J."/>
            <person name="Zhou Z."/>
            <person name="Constantinidou C.I."/>
            <person name="Hu F.Z."/>
            <person name="Bootsma H.J."/>
            <person name="Ehrlich G.D."/>
        </authorList>
    </citation>
    <scope>NUCLEOTIDE SEQUENCE [LARGE SCALE GENOMIC DNA]</scope>
    <source>
        <strain evidence="2 3">F23</strain>
    </source>
</reference>
<protein>
    <submittedName>
        <fullName evidence="2">Uncharacterized protein</fullName>
    </submittedName>
</protein>
<dbReference type="EMBL" id="LXHQ01000035">
    <property type="protein sequence ID" value="OAV24479.1"/>
    <property type="molecule type" value="Genomic_DNA"/>
</dbReference>
<keyword evidence="1" id="KW-0812">Transmembrane</keyword>
<name>A0AB36DMD6_MORCA</name>
<dbReference type="AlphaFoldDB" id="A0AB36DMD6"/>
<keyword evidence="1" id="KW-0472">Membrane</keyword>
<accession>A0AB36DMD6</accession>
<proteinExistence type="predicted"/>
<sequence>MFGFLYALYLYLSTDAFCLPPMTSFICFFRHQLFHRDD</sequence>